<protein>
    <recommendedName>
        <fullName evidence="4">Ribosomal RNA methyltransferase FtsJ domain-containing protein</fullName>
    </recommendedName>
</protein>
<evidence type="ECO:0008006" key="4">
    <source>
        <dbReference type="Google" id="ProtNLM"/>
    </source>
</evidence>
<evidence type="ECO:0000313" key="3">
    <source>
        <dbReference type="Proteomes" id="UP001153069"/>
    </source>
</evidence>
<gene>
    <name evidence="2" type="ORF">SEMRO_1802_G298560.1</name>
</gene>
<evidence type="ECO:0000256" key="1">
    <source>
        <dbReference type="SAM" id="MobiDB-lite"/>
    </source>
</evidence>
<proteinExistence type="predicted"/>
<dbReference type="Proteomes" id="UP001153069">
    <property type="component" value="Unassembled WGS sequence"/>
</dbReference>
<dbReference type="AlphaFoldDB" id="A0A9N8ES70"/>
<accession>A0A9N8ES70</accession>
<evidence type="ECO:0000313" key="2">
    <source>
        <dbReference type="EMBL" id="CAB9526266.1"/>
    </source>
</evidence>
<reference evidence="2" key="1">
    <citation type="submission" date="2020-06" db="EMBL/GenBank/DDBJ databases">
        <authorList>
            <consortium name="Plant Systems Biology data submission"/>
        </authorList>
    </citation>
    <scope>NUCLEOTIDE SEQUENCE</scope>
    <source>
        <strain evidence="2">D6</strain>
    </source>
</reference>
<comment type="caution">
    <text evidence="2">The sequence shown here is derived from an EMBL/GenBank/DDBJ whole genome shotgun (WGS) entry which is preliminary data.</text>
</comment>
<feature type="region of interest" description="Disordered" evidence="1">
    <location>
        <begin position="210"/>
        <end position="237"/>
    </location>
</feature>
<organism evidence="2 3">
    <name type="scientific">Seminavis robusta</name>
    <dbReference type="NCBI Taxonomy" id="568900"/>
    <lineage>
        <taxon>Eukaryota</taxon>
        <taxon>Sar</taxon>
        <taxon>Stramenopiles</taxon>
        <taxon>Ochrophyta</taxon>
        <taxon>Bacillariophyta</taxon>
        <taxon>Bacillariophyceae</taxon>
        <taxon>Bacillariophycidae</taxon>
        <taxon>Naviculales</taxon>
        <taxon>Naviculaceae</taxon>
        <taxon>Seminavis</taxon>
    </lineage>
</organism>
<dbReference type="EMBL" id="CAICTM010001800">
    <property type="protein sequence ID" value="CAB9526266.1"/>
    <property type="molecule type" value="Genomic_DNA"/>
</dbReference>
<feature type="region of interest" description="Disordered" evidence="1">
    <location>
        <begin position="1"/>
        <end position="45"/>
    </location>
</feature>
<keyword evidence="3" id="KW-1185">Reference proteome</keyword>
<name>A0A9N8ES70_9STRA</name>
<feature type="compositionally biased region" description="Low complexity" evidence="1">
    <location>
        <begin position="7"/>
        <end position="18"/>
    </location>
</feature>
<sequence length="387" mass="43736">MEDEESSAAATAEVTTGSDSVVGVPENNPNEKQQENGKGEASNDMSFYDALRAASKDYRRLCKEKELHESSRAMEAAADARRKYFETHERAQNGQPVTPSFGPYKKHYRKYLEKHLTQYRNGRFCDIGSAPGGLPAFLCDRLGMTGVAFSLPEEDGGFRMKFHSTTCHFSDECDMSVPGAWKSQLYDVLKGETFDFINLGITLQWRKPVQKVEDESEMEDQSAEEKTAEDTRSEQRDHRLAMQEIIKNELFFALQSIDDGGSVMVTLPNSDHPNTFLYLHYLINCIASEGNLMVMPTPKLSRKPVYVLVENISTSSQGVQDLVNFLLSTDVTPENDSKWLVESWEEALPAFEACRTSLEHVWRLQLKQLKKDRNEAENKYGGAPVEN</sequence>
<feature type="compositionally biased region" description="Basic and acidic residues" evidence="1">
    <location>
        <begin position="223"/>
        <end position="237"/>
    </location>
</feature>